<dbReference type="EMBL" id="JAIWYP010000004">
    <property type="protein sequence ID" value="KAH3844006.1"/>
    <property type="molecule type" value="Genomic_DNA"/>
</dbReference>
<accession>A0A9D4QUE6</accession>
<evidence type="ECO:0000313" key="2">
    <source>
        <dbReference type="Proteomes" id="UP000828390"/>
    </source>
</evidence>
<protein>
    <submittedName>
        <fullName evidence="1">Uncharacterized protein</fullName>
    </submittedName>
</protein>
<dbReference type="AlphaFoldDB" id="A0A9D4QUE6"/>
<dbReference type="Proteomes" id="UP000828390">
    <property type="component" value="Unassembled WGS sequence"/>
</dbReference>
<comment type="caution">
    <text evidence="1">The sequence shown here is derived from an EMBL/GenBank/DDBJ whole genome shotgun (WGS) entry which is preliminary data.</text>
</comment>
<name>A0A9D4QUE6_DREPO</name>
<reference evidence="1" key="2">
    <citation type="submission" date="2020-11" db="EMBL/GenBank/DDBJ databases">
        <authorList>
            <person name="McCartney M.A."/>
            <person name="Auch B."/>
            <person name="Kono T."/>
            <person name="Mallez S."/>
            <person name="Becker A."/>
            <person name="Gohl D.M."/>
            <person name="Silverstein K.A.T."/>
            <person name="Koren S."/>
            <person name="Bechman K.B."/>
            <person name="Herman A."/>
            <person name="Abrahante J.E."/>
            <person name="Garbe J."/>
        </authorList>
    </citation>
    <scope>NUCLEOTIDE SEQUENCE</scope>
    <source>
        <strain evidence="1">Duluth1</strain>
        <tissue evidence="1">Whole animal</tissue>
    </source>
</reference>
<proteinExistence type="predicted"/>
<keyword evidence="2" id="KW-1185">Reference proteome</keyword>
<organism evidence="1 2">
    <name type="scientific">Dreissena polymorpha</name>
    <name type="common">Zebra mussel</name>
    <name type="synonym">Mytilus polymorpha</name>
    <dbReference type="NCBI Taxonomy" id="45954"/>
    <lineage>
        <taxon>Eukaryota</taxon>
        <taxon>Metazoa</taxon>
        <taxon>Spiralia</taxon>
        <taxon>Lophotrochozoa</taxon>
        <taxon>Mollusca</taxon>
        <taxon>Bivalvia</taxon>
        <taxon>Autobranchia</taxon>
        <taxon>Heteroconchia</taxon>
        <taxon>Euheterodonta</taxon>
        <taxon>Imparidentia</taxon>
        <taxon>Neoheterodontei</taxon>
        <taxon>Myida</taxon>
        <taxon>Dreissenoidea</taxon>
        <taxon>Dreissenidae</taxon>
        <taxon>Dreissena</taxon>
    </lineage>
</organism>
<reference evidence="1" key="1">
    <citation type="journal article" date="2019" name="bioRxiv">
        <title>The Genome of the Zebra Mussel, Dreissena polymorpha: A Resource for Invasive Species Research.</title>
        <authorList>
            <person name="McCartney M.A."/>
            <person name="Auch B."/>
            <person name="Kono T."/>
            <person name="Mallez S."/>
            <person name="Zhang Y."/>
            <person name="Obille A."/>
            <person name="Becker A."/>
            <person name="Abrahante J.E."/>
            <person name="Garbe J."/>
            <person name="Badalamenti J.P."/>
            <person name="Herman A."/>
            <person name="Mangelson H."/>
            <person name="Liachko I."/>
            <person name="Sullivan S."/>
            <person name="Sone E.D."/>
            <person name="Koren S."/>
            <person name="Silverstein K.A.T."/>
            <person name="Beckman K.B."/>
            <person name="Gohl D.M."/>
        </authorList>
    </citation>
    <scope>NUCLEOTIDE SEQUENCE</scope>
    <source>
        <strain evidence="1">Duluth1</strain>
        <tissue evidence="1">Whole animal</tissue>
    </source>
</reference>
<gene>
    <name evidence="1" type="ORF">DPMN_117547</name>
</gene>
<sequence>MLSHTFYQPLRRDSTDTSIAGVAHYRFLSLGQPRTHVGSNHCLENDQLANLKINQAHFQNG</sequence>
<evidence type="ECO:0000313" key="1">
    <source>
        <dbReference type="EMBL" id="KAH3844006.1"/>
    </source>
</evidence>